<evidence type="ECO:0000313" key="3">
    <source>
        <dbReference type="Proteomes" id="UP000739538"/>
    </source>
</evidence>
<dbReference type="AlphaFoldDB" id="A0A956NHR3"/>
<sequence>RLLAILGILLWVLATAYGCSMPAESDPKATVPSDHDVAYDGSLHKRGADDPYGPAGWCADPRCHHVDLEGGWSLIGTTLDSLEDEYAPSCYQCHGVLWRTRLPERLAVLTPTTGDVWRHGTSRAIEWWGPPGDSIEVLLYRGGRPIATLQRVAPSEGVSRIEVVDPSWEPGNDYSVAVRDAEGRSAFGATFAICSESTPTIHRPNATTVLTWGDELVVSWDCAAGIVVDIFLLQNGRRIDNVRRGAGNTGTLLRRFPDTWGAGNDYQIELVDGEGSHTRSQRFRIASLTR</sequence>
<dbReference type="Proteomes" id="UP000739538">
    <property type="component" value="Unassembled WGS sequence"/>
</dbReference>
<accession>A0A956NHR3</accession>
<feature type="non-terminal residue" evidence="2">
    <location>
        <position position="1"/>
    </location>
</feature>
<evidence type="ECO:0000256" key="1">
    <source>
        <dbReference type="SAM" id="SignalP"/>
    </source>
</evidence>
<reference evidence="2" key="2">
    <citation type="journal article" date="2021" name="Microbiome">
        <title>Successional dynamics and alternative stable states in a saline activated sludge microbial community over 9 years.</title>
        <authorList>
            <person name="Wang Y."/>
            <person name="Ye J."/>
            <person name="Ju F."/>
            <person name="Liu L."/>
            <person name="Boyd J.A."/>
            <person name="Deng Y."/>
            <person name="Parks D.H."/>
            <person name="Jiang X."/>
            <person name="Yin X."/>
            <person name="Woodcroft B.J."/>
            <person name="Tyson G.W."/>
            <person name="Hugenholtz P."/>
            <person name="Polz M.F."/>
            <person name="Zhang T."/>
        </authorList>
    </citation>
    <scope>NUCLEOTIDE SEQUENCE</scope>
    <source>
        <strain evidence="2">HKST-UBA02</strain>
    </source>
</reference>
<reference evidence="2" key="1">
    <citation type="submission" date="2020-04" db="EMBL/GenBank/DDBJ databases">
        <authorList>
            <person name="Zhang T."/>
        </authorList>
    </citation>
    <scope>NUCLEOTIDE SEQUENCE</scope>
    <source>
        <strain evidence="2">HKST-UBA02</strain>
    </source>
</reference>
<gene>
    <name evidence="2" type="ORF">KDA27_27800</name>
</gene>
<dbReference type="EMBL" id="JAGQHS010000417">
    <property type="protein sequence ID" value="MCA9759632.1"/>
    <property type="molecule type" value="Genomic_DNA"/>
</dbReference>
<feature type="signal peptide" evidence="1">
    <location>
        <begin position="1"/>
        <end position="25"/>
    </location>
</feature>
<keyword evidence="1" id="KW-0732">Signal</keyword>
<feature type="chain" id="PRO_5036888869" description="Fibronectin type-III domain-containing protein" evidence="1">
    <location>
        <begin position="26"/>
        <end position="290"/>
    </location>
</feature>
<comment type="caution">
    <text evidence="2">The sequence shown here is derived from an EMBL/GenBank/DDBJ whole genome shotgun (WGS) entry which is preliminary data.</text>
</comment>
<protein>
    <recommendedName>
        <fullName evidence="4">Fibronectin type-III domain-containing protein</fullName>
    </recommendedName>
</protein>
<organism evidence="2 3">
    <name type="scientific">Eiseniibacteriota bacterium</name>
    <dbReference type="NCBI Taxonomy" id="2212470"/>
    <lineage>
        <taxon>Bacteria</taxon>
        <taxon>Candidatus Eiseniibacteriota</taxon>
    </lineage>
</organism>
<evidence type="ECO:0008006" key="4">
    <source>
        <dbReference type="Google" id="ProtNLM"/>
    </source>
</evidence>
<name>A0A956NHR3_UNCEI</name>
<evidence type="ECO:0000313" key="2">
    <source>
        <dbReference type="EMBL" id="MCA9759632.1"/>
    </source>
</evidence>
<proteinExistence type="predicted"/>